<dbReference type="GO" id="GO:0031419">
    <property type="term" value="F:cobalamin binding"/>
    <property type="evidence" value="ECO:0007669"/>
    <property type="project" value="InterPro"/>
</dbReference>
<dbReference type="GO" id="GO:0032259">
    <property type="term" value="P:methylation"/>
    <property type="evidence" value="ECO:0007669"/>
    <property type="project" value="UniProtKB-KW"/>
</dbReference>
<evidence type="ECO:0000256" key="4">
    <source>
        <dbReference type="ARBA" id="ARBA00022691"/>
    </source>
</evidence>
<dbReference type="SFLD" id="SFLDG01082">
    <property type="entry name" value="B12-binding_domain_containing"/>
    <property type="match status" value="1"/>
</dbReference>
<dbReference type="CDD" id="cd01335">
    <property type="entry name" value="Radical_SAM"/>
    <property type="match status" value="1"/>
</dbReference>
<feature type="domain" description="Radical SAM core" evidence="8">
    <location>
        <begin position="234"/>
        <end position="469"/>
    </location>
</feature>
<dbReference type="PANTHER" id="PTHR43409:SF7">
    <property type="entry name" value="BLL1977 PROTEIN"/>
    <property type="match status" value="1"/>
</dbReference>
<dbReference type="SMART" id="SM00729">
    <property type="entry name" value="Elp3"/>
    <property type="match status" value="1"/>
</dbReference>
<keyword evidence="5" id="KW-0479">Metal-binding</keyword>
<evidence type="ECO:0000256" key="7">
    <source>
        <dbReference type="ARBA" id="ARBA00023014"/>
    </source>
</evidence>
<keyword evidence="3 9" id="KW-0808">Transferase</keyword>
<keyword evidence="4" id="KW-0949">S-adenosyl-L-methionine</keyword>
<dbReference type="PROSITE" id="PS51918">
    <property type="entry name" value="RADICAL_SAM"/>
    <property type="match status" value="1"/>
</dbReference>
<dbReference type="SUPFAM" id="SSF102114">
    <property type="entry name" value="Radical SAM enzymes"/>
    <property type="match status" value="1"/>
</dbReference>
<accession>A0A2P1AM91</accession>
<dbReference type="InterPro" id="IPR006638">
    <property type="entry name" value="Elp3/MiaA/NifB-like_rSAM"/>
</dbReference>
<protein>
    <submittedName>
        <fullName evidence="9">Methyltransferase</fullName>
    </submittedName>
</protein>
<evidence type="ECO:0000259" key="8">
    <source>
        <dbReference type="PROSITE" id="PS51918"/>
    </source>
</evidence>
<organism evidence="9">
    <name type="scientific">Candidatus Entotheonella serta</name>
    <dbReference type="NCBI Taxonomy" id="1652106"/>
    <lineage>
        <taxon>Bacteria</taxon>
        <taxon>Pseudomonadati</taxon>
        <taxon>Nitrospinota/Tectimicrobiota group</taxon>
        <taxon>Candidatus Tectimicrobiota</taxon>
        <taxon>Candidatus Entotheonellia</taxon>
        <taxon>Candidatus Entotheonellales</taxon>
        <taxon>Candidatus Entotheonellaceae</taxon>
        <taxon>Candidatus Entotheonella</taxon>
    </lineage>
</organism>
<dbReference type="InterPro" id="IPR007197">
    <property type="entry name" value="rSAM"/>
</dbReference>
<dbReference type="GO" id="GO:0046872">
    <property type="term" value="F:metal ion binding"/>
    <property type="evidence" value="ECO:0007669"/>
    <property type="project" value="UniProtKB-KW"/>
</dbReference>
<reference evidence="9" key="1">
    <citation type="journal article" date="2018" name="Proc. Natl. Acad. Sci. U.S.A.">
        <title>Single-bacterial genomics validates rich and varied specialized metabolism of uncultivated Entotheonella sponge symbionts.</title>
        <authorList>
            <person name="Mori T."/>
            <person name="Cahn J.K.B."/>
            <person name="Wilson M.C."/>
            <person name="Meoded R.A."/>
            <person name="Wiebach V."/>
            <person name="Martinez A.F.C."/>
            <person name="Helfrich E.J.N."/>
            <person name="Albersmeier A."/>
            <person name="Wibberg D."/>
            <person name="Datwyler S."/>
            <person name="Keren R."/>
            <person name="Lavy A."/>
            <person name="Ruckert C."/>
            <person name="Ilan M."/>
            <person name="Kalinowski J."/>
            <person name="Matsunaga S."/>
            <person name="Takeyama H."/>
            <person name="Piel J."/>
        </authorList>
    </citation>
    <scope>NUCLEOTIDE SEQUENCE</scope>
    <source>
        <strain evidence="9">TSWB1</strain>
    </source>
</reference>
<proteinExistence type="predicted"/>
<dbReference type="SUPFAM" id="SSF52242">
    <property type="entry name" value="Cobalamin (vitamin B12)-binding domain"/>
    <property type="match status" value="1"/>
</dbReference>
<evidence type="ECO:0000256" key="5">
    <source>
        <dbReference type="ARBA" id="ARBA00022723"/>
    </source>
</evidence>
<evidence type="ECO:0000256" key="3">
    <source>
        <dbReference type="ARBA" id="ARBA00022679"/>
    </source>
</evidence>
<dbReference type="GO" id="GO:0008168">
    <property type="term" value="F:methyltransferase activity"/>
    <property type="evidence" value="ECO:0007669"/>
    <property type="project" value="UniProtKB-KW"/>
</dbReference>
<evidence type="ECO:0000256" key="1">
    <source>
        <dbReference type="ARBA" id="ARBA00001966"/>
    </source>
</evidence>
<dbReference type="AlphaFoldDB" id="A0A2P1AM91"/>
<keyword evidence="6" id="KW-0408">Iron</keyword>
<dbReference type="GO" id="GO:0051539">
    <property type="term" value="F:4 iron, 4 sulfur cluster binding"/>
    <property type="evidence" value="ECO:0007669"/>
    <property type="project" value="UniProtKB-KW"/>
</dbReference>
<dbReference type="EMBL" id="MG844358">
    <property type="protein sequence ID" value="AVI26404.1"/>
    <property type="molecule type" value="Genomic_DNA"/>
</dbReference>
<name>A0A2P1AM91_9BACT</name>
<dbReference type="InterPro" id="IPR031003">
    <property type="entry name" value="BcpD_PhpK_rSAM"/>
</dbReference>
<dbReference type="PANTHER" id="PTHR43409">
    <property type="entry name" value="ANAEROBIC MAGNESIUM-PROTOPORPHYRIN IX MONOMETHYL ESTER CYCLASE-RELATED"/>
    <property type="match status" value="1"/>
</dbReference>
<evidence type="ECO:0000313" key="9">
    <source>
        <dbReference type="EMBL" id="AVI26404.1"/>
    </source>
</evidence>
<evidence type="ECO:0000256" key="2">
    <source>
        <dbReference type="ARBA" id="ARBA00022603"/>
    </source>
</evidence>
<keyword evidence="2 9" id="KW-0489">Methyltransferase</keyword>
<dbReference type="SFLD" id="SFLDS00029">
    <property type="entry name" value="Radical_SAM"/>
    <property type="match status" value="1"/>
</dbReference>
<dbReference type="InterPro" id="IPR023404">
    <property type="entry name" value="rSAM_horseshoe"/>
</dbReference>
<dbReference type="NCBIfam" id="TIGR04479">
    <property type="entry name" value="bcpD_PhpK_rSAM"/>
    <property type="match status" value="1"/>
</dbReference>
<dbReference type="InterPro" id="IPR034466">
    <property type="entry name" value="Methyltransferase_Class_B"/>
</dbReference>
<dbReference type="InterPro" id="IPR036724">
    <property type="entry name" value="Cobalamin-bd_sf"/>
</dbReference>
<gene>
    <name evidence="9" type="primary">tnaR</name>
</gene>
<dbReference type="Gene3D" id="3.40.50.280">
    <property type="entry name" value="Cobalamin-binding domain"/>
    <property type="match status" value="1"/>
</dbReference>
<sequence length="534" mass="61883">MIDCLIVGFNDSNFAAYVQTVKALGVDSGAYRDLSLAFLEYEGRHYRALDILTHLHPNDDVYFANTDFLWPTITYLGSYLSKHGFSFDYINEFQRDTELFREKLQQNDILTIAITTTLYVLPDPILEVVNFIRQYNKTVKIIVGGPYICNQFESLSELEFQSLFHYLSADIYVNNREGEATLVDILSALKHGDDLSEVKNISYKIGDEYKITHSEVESNDLEDNMVNYTLFPKRDIGQFVSLRTAKSCPFSCAFCGFPARAGKYVYTSVDHVEKELNALKELGTVTTLTFLDDTFNVPKKRFADILQMMIRNQYEFKWNSFFRSDHGDESIIELMKEAGCEGVFLGTESGSNTILEKMNKTARREHYMKTIPWFRKYGITTYASMIVGFPGETFETYQETIDLIEETQPDFYRGQLWFCDPLTPIWEKREEYGVTGSGFAWSHKTMDSETACDLIDQMFLSIQNSIWMPQWGFELWSIYYLQRKGMSLEQIKKFVRDFNAVIAEQLLYPNKKDISPKLVDNLKQSCQFDLKMLS</sequence>
<dbReference type="InterPro" id="IPR051198">
    <property type="entry name" value="BchE-like"/>
</dbReference>
<keyword evidence="7" id="KW-0411">Iron-sulfur</keyword>
<dbReference type="SFLD" id="SFLDG01123">
    <property type="entry name" value="methyltransferase_(Class_B)"/>
    <property type="match status" value="1"/>
</dbReference>
<evidence type="ECO:0000256" key="6">
    <source>
        <dbReference type="ARBA" id="ARBA00023004"/>
    </source>
</evidence>
<dbReference type="Gene3D" id="3.80.30.20">
    <property type="entry name" value="tm_1862 like domain"/>
    <property type="match status" value="1"/>
</dbReference>
<comment type="cofactor">
    <cofactor evidence="1">
        <name>[4Fe-4S] cluster</name>
        <dbReference type="ChEBI" id="CHEBI:49883"/>
    </cofactor>
</comment>
<dbReference type="Pfam" id="PF04055">
    <property type="entry name" value="Radical_SAM"/>
    <property type="match status" value="1"/>
</dbReference>
<dbReference type="InterPro" id="IPR058240">
    <property type="entry name" value="rSAM_sf"/>
</dbReference>